<dbReference type="GO" id="GO:0004301">
    <property type="term" value="F:epoxide hydrolase activity"/>
    <property type="evidence" value="ECO:0007669"/>
    <property type="project" value="TreeGrafter"/>
</dbReference>
<dbReference type="InterPro" id="IPR029058">
    <property type="entry name" value="AB_hydrolase_fold"/>
</dbReference>
<organism evidence="5 6">
    <name type="scientific">Apiosordaria backusii</name>
    <dbReference type="NCBI Taxonomy" id="314023"/>
    <lineage>
        <taxon>Eukaryota</taxon>
        <taxon>Fungi</taxon>
        <taxon>Dikarya</taxon>
        <taxon>Ascomycota</taxon>
        <taxon>Pezizomycotina</taxon>
        <taxon>Sordariomycetes</taxon>
        <taxon>Sordariomycetidae</taxon>
        <taxon>Sordariales</taxon>
        <taxon>Lasiosphaeriaceae</taxon>
        <taxon>Apiosordaria</taxon>
    </lineage>
</organism>
<dbReference type="Pfam" id="PF06441">
    <property type="entry name" value="EHN"/>
    <property type="match status" value="1"/>
</dbReference>
<accession>A0AA40BSW8</accession>
<dbReference type="PANTHER" id="PTHR21661">
    <property type="entry name" value="EPOXIDE HYDROLASE 1-RELATED"/>
    <property type="match status" value="1"/>
</dbReference>
<evidence type="ECO:0000313" key="6">
    <source>
        <dbReference type="Proteomes" id="UP001172159"/>
    </source>
</evidence>
<dbReference type="PANTHER" id="PTHR21661:SF71">
    <property type="entry name" value="EPOXIDE HYDROLASE N-TERMINAL DOMAIN-CONTAINING PROTEIN"/>
    <property type="match status" value="1"/>
</dbReference>
<feature type="compositionally biased region" description="Basic and acidic residues" evidence="3">
    <location>
        <begin position="521"/>
        <end position="544"/>
    </location>
</feature>
<comment type="caution">
    <text evidence="5">The sequence shown here is derived from an EMBL/GenBank/DDBJ whole genome shotgun (WGS) entry which is preliminary data.</text>
</comment>
<sequence length="589" mass="63707">MADTGGGTPAADGVKPYKIHVPTRHLNLARQKLELTRLPHEGSFPKSTEWWEPKPVIEPLIDYWLEKYNFRDIESHLNATIPQFRTSIALSESQSPLRIHFIHARSSSADALPLLVLPPFPLTNLSISHLINPLTTPTDATHQSFHVVIPSFPGLGFSDSLPVNLSPVTATASIFNTLMTSRLGYTHYLTTTTSPGSSSPAQIDFLLAHAISTTYSDFCLATHLISPVLSPPKISTSPLEFAKWSLAWFFRGGVAGYEERDFLGYYSSPSSSVPNTDIKDPNTLAYGLCDSPVGMLAFVLRHLKQNSSNSVIGARGTFTKEELITLTNLAWLPGPEGLLRFWSGTSLHHPAAAAHHHQPPARSSQTKKPKVGVTVFASSYSTTTATTETTVQEKETGEELDLSSLGGKPDNGRPKAKFYPPAWAHSSYTVLHTTRIDSHPPTSLLPFESPEVISSGIRSLAAELLKTDKRIIPVAPLTGIVIDSAPPPITAPATVSTQPKPEKTTIKPVVSEPPIILRTIKEEKLDVDQERDQAKGKGIERVDESLLSPPPAIPVGVVKRELSDGSGDMGSPDTLVGDSSPSPSPLGRS</sequence>
<evidence type="ECO:0000256" key="2">
    <source>
        <dbReference type="ARBA" id="ARBA00022801"/>
    </source>
</evidence>
<dbReference type="Gene3D" id="3.40.50.1820">
    <property type="entry name" value="alpha/beta hydrolase"/>
    <property type="match status" value="1"/>
</dbReference>
<dbReference type="Proteomes" id="UP001172159">
    <property type="component" value="Unassembled WGS sequence"/>
</dbReference>
<reference evidence="5" key="1">
    <citation type="submission" date="2023-06" db="EMBL/GenBank/DDBJ databases">
        <title>Genome-scale phylogeny and comparative genomics of the fungal order Sordariales.</title>
        <authorList>
            <consortium name="Lawrence Berkeley National Laboratory"/>
            <person name="Hensen N."/>
            <person name="Bonometti L."/>
            <person name="Westerberg I."/>
            <person name="Brannstrom I.O."/>
            <person name="Guillou S."/>
            <person name="Cros-Aarteil S."/>
            <person name="Calhoun S."/>
            <person name="Haridas S."/>
            <person name="Kuo A."/>
            <person name="Mondo S."/>
            <person name="Pangilinan J."/>
            <person name="Riley R."/>
            <person name="Labutti K."/>
            <person name="Andreopoulos B."/>
            <person name="Lipzen A."/>
            <person name="Chen C."/>
            <person name="Yanf M."/>
            <person name="Daum C."/>
            <person name="Ng V."/>
            <person name="Clum A."/>
            <person name="Steindorff A."/>
            <person name="Ohm R."/>
            <person name="Martin F."/>
            <person name="Silar P."/>
            <person name="Natvig D."/>
            <person name="Lalanne C."/>
            <person name="Gautier V."/>
            <person name="Ament-Velasquez S.L."/>
            <person name="Kruys A."/>
            <person name="Hutchinson M.I."/>
            <person name="Powell A.J."/>
            <person name="Barry K."/>
            <person name="Miller A.N."/>
            <person name="Grigoriev I.V."/>
            <person name="Debuchy R."/>
            <person name="Gladieux P."/>
            <person name="Thoren M.H."/>
            <person name="Johannesson H."/>
        </authorList>
    </citation>
    <scope>NUCLEOTIDE SEQUENCE</scope>
    <source>
        <strain evidence="5">CBS 540.89</strain>
    </source>
</reference>
<keyword evidence="2 5" id="KW-0378">Hydrolase</keyword>
<evidence type="ECO:0000256" key="3">
    <source>
        <dbReference type="SAM" id="MobiDB-lite"/>
    </source>
</evidence>
<feature type="region of interest" description="Disordered" evidence="3">
    <location>
        <begin position="385"/>
        <end position="414"/>
    </location>
</feature>
<name>A0AA40BSW8_9PEZI</name>
<dbReference type="SUPFAM" id="SSF53474">
    <property type="entry name" value="alpha/beta-Hydrolases"/>
    <property type="match status" value="1"/>
</dbReference>
<dbReference type="GO" id="GO:0097176">
    <property type="term" value="P:epoxide metabolic process"/>
    <property type="evidence" value="ECO:0007669"/>
    <property type="project" value="TreeGrafter"/>
</dbReference>
<feature type="compositionally biased region" description="Basic residues" evidence="3">
    <location>
        <begin position="354"/>
        <end position="369"/>
    </location>
</feature>
<feature type="region of interest" description="Disordered" evidence="3">
    <location>
        <begin position="521"/>
        <end position="589"/>
    </location>
</feature>
<protein>
    <submittedName>
        <fullName evidence="5">Alpha/Beta hydrolase protein</fullName>
    </submittedName>
</protein>
<evidence type="ECO:0000313" key="5">
    <source>
        <dbReference type="EMBL" id="KAK0739780.1"/>
    </source>
</evidence>
<proteinExistence type="inferred from homology"/>
<evidence type="ECO:0000256" key="1">
    <source>
        <dbReference type="ARBA" id="ARBA00010088"/>
    </source>
</evidence>
<feature type="region of interest" description="Disordered" evidence="3">
    <location>
        <begin position="350"/>
        <end position="369"/>
    </location>
</feature>
<dbReference type="EMBL" id="JAUKTV010000004">
    <property type="protein sequence ID" value="KAK0739780.1"/>
    <property type="molecule type" value="Genomic_DNA"/>
</dbReference>
<keyword evidence="6" id="KW-1185">Reference proteome</keyword>
<dbReference type="AlphaFoldDB" id="A0AA40BSW8"/>
<dbReference type="InterPro" id="IPR010497">
    <property type="entry name" value="Epoxide_hydro_N"/>
</dbReference>
<evidence type="ECO:0000259" key="4">
    <source>
        <dbReference type="Pfam" id="PF06441"/>
    </source>
</evidence>
<comment type="similarity">
    <text evidence="1">Belongs to the peptidase S33 family.</text>
</comment>
<feature type="domain" description="Epoxide hydrolase N-terminal" evidence="4">
    <location>
        <begin position="14"/>
        <end position="125"/>
    </location>
</feature>
<gene>
    <name evidence="5" type="ORF">B0T21DRAFT_382735</name>
</gene>